<name>A0A0H2WKX1_BURMA</name>
<organism evidence="2 3">
    <name type="scientific">Burkholderia mallei (strain ATCC 23344)</name>
    <dbReference type="NCBI Taxonomy" id="243160"/>
    <lineage>
        <taxon>Bacteria</taxon>
        <taxon>Pseudomonadati</taxon>
        <taxon>Pseudomonadota</taxon>
        <taxon>Betaproteobacteria</taxon>
        <taxon>Burkholderiales</taxon>
        <taxon>Burkholderiaceae</taxon>
        <taxon>Burkholderia</taxon>
        <taxon>pseudomallei group</taxon>
    </lineage>
</organism>
<feature type="compositionally biased region" description="Basic and acidic residues" evidence="1">
    <location>
        <begin position="72"/>
        <end position="81"/>
    </location>
</feature>
<keyword evidence="3" id="KW-1185">Reference proteome</keyword>
<dbReference type="EMBL" id="CP000010">
    <property type="protein sequence ID" value="AAU49963.1"/>
    <property type="molecule type" value="Genomic_DNA"/>
</dbReference>
<proteinExistence type="predicted"/>
<feature type="region of interest" description="Disordered" evidence="1">
    <location>
        <begin position="1"/>
        <end position="126"/>
    </location>
</feature>
<evidence type="ECO:0000256" key="1">
    <source>
        <dbReference type="SAM" id="MobiDB-lite"/>
    </source>
</evidence>
<feature type="compositionally biased region" description="Basic and acidic residues" evidence="1">
    <location>
        <begin position="34"/>
        <end position="44"/>
    </location>
</feature>
<dbReference type="KEGG" id="bma:BMA2140"/>
<feature type="compositionally biased region" description="Basic and acidic residues" evidence="1">
    <location>
        <begin position="53"/>
        <end position="64"/>
    </location>
</feature>
<accession>A0A0H2WKX1</accession>
<dbReference type="HOGENOM" id="CLU_1080422_0_0_4"/>
<protein>
    <submittedName>
        <fullName evidence="2">Uncharacterized protein</fullName>
    </submittedName>
</protein>
<evidence type="ECO:0000313" key="2">
    <source>
        <dbReference type="EMBL" id="AAU49963.1"/>
    </source>
</evidence>
<dbReference type="AlphaFoldDB" id="A0A0H2WKX1"/>
<sequence>MRGAGPPVSSTRQLEPERHADQEGLRDAVQARLPGRDERVEHGFPDGQQIGAEKSELDCMDRAARQRGHCRHAGDDRGGGHRERRRASRDVGDQLVEHRKFPFALDAQPFGRDPGEPDDDQRDDERVEHDVLEQELRAPVGLVEAAEADELRDAYQHAERSEKGRVLADIAARQQPACVPVALHRDAPVASCGTRNIPVRATARAAAGRRLAYNRHLAAGRPAAVSLHGRLVRHPREAAASVEFQCLTSHDAGPTAG</sequence>
<feature type="compositionally biased region" description="Basic and acidic residues" evidence="1">
    <location>
        <begin position="14"/>
        <end position="26"/>
    </location>
</feature>
<reference evidence="2 3" key="1">
    <citation type="journal article" date="2004" name="Proc. Natl. Acad. Sci. U.S.A.">
        <title>Structural flexibility in the Burkholderia mallei genome.</title>
        <authorList>
            <person name="Nierman W.C."/>
            <person name="DeShazer D."/>
            <person name="Kim H.S."/>
            <person name="Tettelin H."/>
            <person name="Nelson K.E."/>
            <person name="Feldblyum T."/>
            <person name="Ulrich R.L."/>
            <person name="Ronning C.M."/>
            <person name="Brinkac L.M."/>
            <person name="Daugherty S.C."/>
            <person name="Davidsen T.D."/>
            <person name="Deboy R.T."/>
            <person name="Dimitrov G."/>
            <person name="Dodson R.J."/>
            <person name="Durkin A.S."/>
            <person name="Gwinn M.L."/>
            <person name="Haft D.H."/>
            <person name="Khouri H."/>
            <person name="Kolonay J.F."/>
            <person name="Madupu R."/>
            <person name="Mohammoud Y."/>
            <person name="Nelson W.C."/>
            <person name="Radune D."/>
            <person name="Romero C.M."/>
            <person name="Sarria S."/>
            <person name="Selengut J."/>
            <person name="Shamblin C."/>
            <person name="Sullivan S.A."/>
            <person name="White O."/>
            <person name="Yu Y."/>
            <person name="Zafar N."/>
            <person name="Zhou L."/>
            <person name="Fraser C.M."/>
        </authorList>
    </citation>
    <scope>NUCLEOTIDE SEQUENCE [LARGE SCALE GENOMIC DNA]</scope>
    <source>
        <strain evidence="2 3">ATCC 23344</strain>
    </source>
</reference>
<feature type="compositionally biased region" description="Basic and acidic residues" evidence="1">
    <location>
        <begin position="88"/>
        <end position="100"/>
    </location>
</feature>
<gene>
    <name evidence="2" type="ordered locus">BMA2140</name>
</gene>
<evidence type="ECO:0000313" key="3">
    <source>
        <dbReference type="Proteomes" id="UP000006693"/>
    </source>
</evidence>
<dbReference type="Proteomes" id="UP000006693">
    <property type="component" value="Chromosome 1"/>
</dbReference>